<dbReference type="PROSITE" id="PS50048">
    <property type="entry name" value="ZN2_CY6_FUNGAL_2"/>
    <property type="match status" value="1"/>
</dbReference>
<evidence type="ECO:0000313" key="4">
    <source>
        <dbReference type="Proteomes" id="UP000092555"/>
    </source>
</evidence>
<sequence>MLPDDPEPAPQIKERRSRRSHKNSKDGCPNCRANRVKCSEDLPSCLQCTKKNYRCGYLDFPPKKLEHIRRKNEMLRPQVSLIPEPPGPTPAVSTAVVQHDPVPFYASYGAVTHQLVAATQTHELLGAPPLYPHGQATGPNESHDEVFFQPSTRVVDGLPYIPIKIREAAPHVRRAASTVLPNVRSVLYSNAFLEITHDLGPLEEHIPSELESQEKGLLLALDQYDTHLAASYNVPLTQRDSHPNGRTTASVWEETFIDSPNDKHDVSMQDTSCPKVPTTGTASTNDKFLPNCEFQPTKFEILQVPQELQTNLFEQTVKDLKQTGAHIRLKSTVKSNFMRPVYHEREFRTLWLEVFLRATVFEFFFIYFIDKSINILMRASEKIVDGDVVFSPQLDSSRSSSVSGLGATEAKLLHFFYNKEDLDILTAKSYVTFGRVIAELRNSISLYSPEFPARMSLFSAWACFTNPQSNLDTFSLMIRGTLILFKNSLTECISQNLPIFSMHREFLLCENFLRQSLNPDYNFSVVRNLQIDFQKYKSYVDELVNLHEKGTDLDQGLVSVIYDPIFRHDFHELNKIFDKLLKQYFPEISAQNLYYKAQNNYEKNDNIHFVSPSLLFNMAYEWFYLYPDEKMYMSSKTNPLKKIMYMFYHALAKCLNHVISPLKSVLLADSCNVTCTKVGTDLSKPDLLDTQNYCSLLPILRNLMRIIRFFETRLQLLAYHNYKTSVINDEFIREVPSDPDQSWEYSDVIEILPAKLKLREKQIENFSNTIFAAHHYPLFDELYSDPVIADMIHLETKRQHYSMQNEPYSFNYSVGLANHDFNPDKIVDLYCSQKKDELDRLPPIPHEQLNIRLDNLLSSRDAISNSSKNQSESAKEIQRQKFADCTKRKTYQ</sequence>
<proteinExistence type="predicted"/>
<feature type="compositionally biased region" description="Polar residues" evidence="1">
    <location>
        <begin position="863"/>
        <end position="872"/>
    </location>
</feature>
<dbReference type="InterPro" id="IPR052400">
    <property type="entry name" value="Zn2-C6_fungal_TF"/>
</dbReference>
<dbReference type="OrthoDB" id="25921at2759"/>
<dbReference type="GO" id="GO:0000981">
    <property type="term" value="F:DNA-binding transcription factor activity, RNA polymerase II-specific"/>
    <property type="evidence" value="ECO:0007669"/>
    <property type="project" value="InterPro"/>
</dbReference>
<evidence type="ECO:0000256" key="1">
    <source>
        <dbReference type="SAM" id="MobiDB-lite"/>
    </source>
</evidence>
<evidence type="ECO:0000313" key="3">
    <source>
        <dbReference type="EMBL" id="OBA19891.1"/>
    </source>
</evidence>
<dbReference type="SUPFAM" id="SSF57701">
    <property type="entry name" value="Zn2/Cys6 DNA-binding domain"/>
    <property type="match status" value="1"/>
</dbReference>
<dbReference type="CDD" id="cd00067">
    <property type="entry name" value="GAL4"/>
    <property type="match status" value="1"/>
</dbReference>
<protein>
    <recommendedName>
        <fullName evidence="2">Zn(2)-C6 fungal-type domain-containing protein</fullName>
    </recommendedName>
</protein>
<dbReference type="InterPro" id="IPR001138">
    <property type="entry name" value="Zn2Cys6_DnaBD"/>
</dbReference>
<dbReference type="RefSeq" id="XP_018710416.1">
    <property type="nucleotide sequence ID" value="XM_018858405.1"/>
</dbReference>
<reference evidence="3 4" key="1">
    <citation type="submission" date="2016-05" db="EMBL/GenBank/DDBJ databases">
        <title>Comparative genomics of biotechnologically important yeasts.</title>
        <authorList>
            <consortium name="DOE Joint Genome Institute"/>
            <person name="Riley R."/>
            <person name="Haridas S."/>
            <person name="Wolfe K.H."/>
            <person name="Lopes M.R."/>
            <person name="Hittinger C.T."/>
            <person name="Goker M."/>
            <person name="Salamov A."/>
            <person name="Wisecaver J."/>
            <person name="Long T.M."/>
            <person name="Aerts A.L."/>
            <person name="Barry K."/>
            <person name="Choi C."/>
            <person name="Clum A."/>
            <person name="Coughlan A.Y."/>
            <person name="Deshpande S."/>
            <person name="Douglass A.P."/>
            <person name="Hanson S.J."/>
            <person name="Klenk H.-P."/>
            <person name="LaButti K."/>
            <person name="Lapidus A."/>
            <person name="Lindquist E."/>
            <person name="Lipzen A."/>
            <person name="Meier-kolthoff J.P."/>
            <person name="Ohm R.A."/>
            <person name="Otillar R.P."/>
            <person name="Pangilinan J."/>
            <person name="Peng Y."/>
            <person name="Rokas A."/>
            <person name="Rosa C.A."/>
            <person name="Scheuner C."/>
            <person name="Sibirny A.A."/>
            <person name="Slot J.C."/>
            <person name="Stielow J.B."/>
            <person name="Sun H."/>
            <person name="Kurtzman C.P."/>
            <person name="Blackwell M."/>
            <person name="Grigoriev I.V."/>
            <person name="Jeffries T.W."/>
        </authorList>
    </citation>
    <scope>NUCLEOTIDE SEQUENCE [LARGE SCALE GENOMIC DNA]</scope>
    <source>
        <strain evidence="3 4">NRRL YB-4993</strain>
    </source>
</reference>
<dbReference type="GeneID" id="30031381"/>
<dbReference type="PROSITE" id="PS00463">
    <property type="entry name" value="ZN2_CY6_FUNGAL_1"/>
    <property type="match status" value="1"/>
</dbReference>
<dbReference type="GO" id="GO:0008270">
    <property type="term" value="F:zinc ion binding"/>
    <property type="evidence" value="ECO:0007669"/>
    <property type="project" value="InterPro"/>
</dbReference>
<dbReference type="SMART" id="SM00066">
    <property type="entry name" value="GAL4"/>
    <property type="match status" value="1"/>
</dbReference>
<dbReference type="PANTHER" id="PTHR47657">
    <property type="entry name" value="STEROL REGULATORY ELEMENT-BINDING PROTEIN ECM22"/>
    <property type="match status" value="1"/>
</dbReference>
<name>A0A1A0H787_9ASCO</name>
<dbReference type="Proteomes" id="UP000092555">
    <property type="component" value="Unassembled WGS sequence"/>
</dbReference>
<dbReference type="PANTHER" id="PTHR47657:SF7">
    <property type="entry name" value="STEROL REGULATORY ELEMENT-BINDING PROTEIN ECM22"/>
    <property type="match status" value="1"/>
</dbReference>
<dbReference type="EMBL" id="LXTC01000005">
    <property type="protein sequence ID" value="OBA19891.1"/>
    <property type="molecule type" value="Genomic_DNA"/>
</dbReference>
<feature type="compositionally biased region" description="Basic and acidic residues" evidence="1">
    <location>
        <begin position="873"/>
        <end position="892"/>
    </location>
</feature>
<dbReference type="AlphaFoldDB" id="A0A1A0H787"/>
<keyword evidence="4" id="KW-1185">Reference proteome</keyword>
<dbReference type="InterPro" id="IPR036864">
    <property type="entry name" value="Zn2-C6_fun-type_DNA-bd_sf"/>
</dbReference>
<feature type="domain" description="Zn(2)-C6 fungal-type" evidence="2">
    <location>
        <begin position="27"/>
        <end position="57"/>
    </location>
</feature>
<dbReference type="Gene3D" id="4.10.240.10">
    <property type="entry name" value="Zn(2)-C6 fungal-type DNA-binding domain"/>
    <property type="match status" value="1"/>
</dbReference>
<dbReference type="Pfam" id="PF00172">
    <property type="entry name" value="Zn_clus"/>
    <property type="match status" value="1"/>
</dbReference>
<organism evidence="3 4">
    <name type="scientific">Metschnikowia bicuspidata var. bicuspidata NRRL YB-4993</name>
    <dbReference type="NCBI Taxonomy" id="869754"/>
    <lineage>
        <taxon>Eukaryota</taxon>
        <taxon>Fungi</taxon>
        <taxon>Dikarya</taxon>
        <taxon>Ascomycota</taxon>
        <taxon>Saccharomycotina</taxon>
        <taxon>Pichiomycetes</taxon>
        <taxon>Metschnikowiaceae</taxon>
        <taxon>Metschnikowia</taxon>
    </lineage>
</organism>
<gene>
    <name evidence="3" type="ORF">METBIDRAFT_72613</name>
</gene>
<feature type="region of interest" description="Disordered" evidence="1">
    <location>
        <begin position="1"/>
        <end position="28"/>
    </location>
</feature>
<evidence type="ECO:0000259" key="2">
    <source>
        <dbReference type="PROSITE" id="PS50048"/>
    </source>
</evidence>
<dbReference type="STRING" id="869754.A0A1A0H787"/>
<comment type="caution">
    <text evidence="3">The sequence shown here is derived from an EMBL/GenBank/DDBJ whole genome shotgun (WGS) entry which is preliminary data.</text>
</comment>
<feature type="region of interest" description="Disordered" evidence="1">
    <location>
        <begin position="863"/>
        <end position="892"/>
    </location>
</feature>
<accession>A0A1A0H787</accession>